<keyword evidence="2 5" id="KW-0489">Methyltransferase</keyword>
<dbReference type="InterPro" id="IPR029026">
    <property type="entry name" value="tRNA_m1G_MTases_N"/>
</dbReference>
<keyword evidence="3" id="KW-0808">Transferase</keyword>
<evidence type="ECO:0000256" key="3">
    <source>
        <dbReference type="ARBA" id="ARBA00022679"/>
    </source>
</evidence>
<sequence length="251" mass="28023">MNVQYIQSAQNKKFKEWRKLLKRRGREKAGLYLIEGPHLVEEALEDPDVVQELLLNGDQDVVFELYEDMMVYQLNTDLFKELAMTENPQGMLAVCKMKSSELPKEATRVLLLDAVQDPGNLGTLIRTADAAGLDAVYLGEGCVDQYNEKTLRSAQGSHFHLPVIRLSLFEAIVQLKEQAIPIYGTSLAGTELSSDLRQHRFALLVGNEANGVHPDLLDQTDFSIKIPIYGQAESLNVAVAAGILMYYLRGL</sequence>
<dbReference type="SMART" id="SM00967">
    <property type="entry name" value="SpoU_sub_bind"/>
    <property type="match status" value="1"/>
</dbReference>
<protein>
    <submittedName>
        <fullName evidence="5">Putative tRNA/rRNA methyltransferase YsgA</fullName>
    </submittedName>
</protein>
<dbReference type="PANTHER" id="PTHR43191:SF2">
    <property type="entry name" value="RRNA METHYLTRANSFERASE 3, MITOCHONDRIAL"/>
    <property type="match status" value="1"/>
</dbReference>
<evidence type="ECO:0000313" key="6">
    <source>
        <dbReference type="Proteomes" id="UP000628775"/>
    </source>
</evidence>
<dbReference type="CDD" id="cd18095">
    <property type="entry name" value="SpoU-like_rRNA-MTase"/>
    <property type="match status" value="1"/>
</dbReference>
<evidence type="ECO:0000256" key="1">
    <source>
        <dbReference type="ARBA" id="ARBA00007228"/>
    </source>
</evidence>
<gene>
    <name evidence="5" type="primary">ysgA</name>
    <name evidence="5" type="ORF">GCM10011391_33170</name>
</gene>
<comment type="similarity">
    <text evidence="1">Belongs to the class IV-like SAM-binding methyltransferase superfamily. RNA methyltransferase TrmH family.</text>
</comment>
<dbReference type="GO" id="GO:0006396">
    <property type="term" value="P:RNA processing"/>
    <property type="evidence" value="ECO:0007669"/>
    <property type="project" value="InterPro"/>
</dbReference>
<dbReference type="SUPFAM" id="SSF75217">
    <property type="entry name" value="alpha/beta knot"/>
    <property type="match status" value="1"/>
</dbReference>
<dbReference type="SUPFAM" id="SSF55315">
    <property type="entry name" value="L30e-like"/>
    <property type="match status" value="1"/>
</dbReference>
<dbReference type="Proteomes" id="UP000628775">
    <property type="component" value="Unassembled WGS sequence"/>
</dbReference>
<dbReference type="PANTHER" id="PTHR43191">
    <property type="entry name" value="RRNA METHYLTRANSFERASE 3"/>
    <property type="match status" value="1"/>
</dbReference>
<name>A0A8J2YLU8_9BACL</name>
<comment type="caution">
    <text evidence="5">The sequence shown here is derived from an EMBL/GenBank/DDBJ whole genome shotgun (WGS) entry which is preliminary data.</text>
</comment>
<organism evidence="5 6">
    <name type="scientific">Pullulanibacillus camelliae</name>
    <dbReference type="NCBI Taxonomy" id="1707096"/>
    <lineage>
        <taxon>Bacteria</taxon>
        <taxon>Bacillati</taxon>
        <taxon>Bacillota</taxon>
        <taxon>Bacilli</taxon>
        <taxon>Bacillales</taxon>
        <taxon>Sporolactobacillaceae</taxon>
        <taxon>Pullulanibacillus</taxon>
    </lineage>
</organism>
<evidence type="ECO:0000313" key="5">
    <source>
        <dbReference type="EMBL" id="GGE51735.1"/>
    </source>
</evidence>
<evidence type="ECO:0000259" key="4">
    <source>
        <dbReference type="SMART" id="SM00967"/>
    </source>
</evidence>
<dbReference type="GO" id="GO:0008173">
    <property type="term" value="F:RNA methyltransferase activity"/>
    <property type="evidence" value="ECO:0007669"/>
    <property type="project" value="InterPro"/>
</dbReference>
<dbReference type="InterPro" id="IPR001537">
    <property type="entry name" value="SpoU_MeTrfase"/>
</dbReference>
<dbReference type="InterPro" id="IPR029064">
    <property type="entry name" value="Ribosomal_eL30-like_sf"/>
</dbReference>
<proteinExistence type="inferred from homology"/>
<dbReference type="InterPro" id="IPR013123">
    <property type="entry name" value="SpoU_subst-bd"/>
</dbReference>
<dbReference type="GO" id="GO:0003723">
    <property type="term" value="F:RNA binding"/>
    <property type="evidence" value="ECO:0007669"/>
    <property type="project" value="InterPro"/>
</dbReference>
<dbReference type="RefSeq" id="WP_188696938.1">
    <property type="nucleotide sequence ID" value="NZ_BMIR01000020.1"/>
</dbReference>
<evidence type="ECO:0000256" key="2">
    <source>
        <dbReference type="ARBA" id="ARBA00022603"/>
    </source>
</evidence>
<dbReference type="GO" id="GO:0032259">
    <property type="term" value="P:methylation"/>
    <property type="evidence" value="ECO:0007669"/>
    <property type="project" value="UniProtKB-KW"/>
</dbReference>
<dbReference type="AlphaFoldDB" id="A0A8J2YLU8"/>
<dbReference type="Pfam" id="PF00588">
    <property type="entry name" value="SpoU_methylase"/>
    <property type="match status" value="1"/>
</dbReference>
<dbReference type="Gene3D" id="3.30.1330.30">
    <property type="match status" value="1"/>
</dbReference>
<dbReference type="EMBL" id="BMIR01000020">
    <property type="protein sequence ID" value="GGE51735.1"/>
    <property type="molecule type" value="Genomic_DNA"/>
</dbReference>
<reference evidence="5" key="2">
    <citation type="submission" date="2020-09" db="EMBL/GenBank/DDBJ databases">
        <authorList>
            <person name="Sun Q."/>
            <person name="Zhou Y."/>
        </authorList>
    </citation>
    <scope>NUCLEOTIDE SEQUENCE</scope>
    <source>
        <strain evidence="5">CGMCC 1.15371</strain>
    </source>
</reference>
<dbReference type="InterPro" id="IPR051259">
    <property type="entry name" value="rRNA_Methyltransferase"/>
</dbReference>
<dbReference type="InterPro" id="IPR053888">
    <property type="entry name" value="MRM3-like_sub_bind"/>
</dbReference>
<accession>A0A8J2YLU8</accession>
<dbReference type="Pfam" id="PF22435">
    <property type="entry name" value="MRM3-like_sub_bind"/>
    <property type="match status" value="1"/>
</dbReference>
<dbReference type="Gene3D" id="3.40.1280.10">
    <property type="match status" value="1"/>
</dbReference>
<keyword evidence="6" id="KW-1185">Reference proteome</keyword>
<dbReference type="InterPro" id="IPR029028">
    <property type="entry name" value="Alpha/beta_knot_MTases"/>
</dbReference>
<dbReference type="GO" id="GO:0005737">
    <property type="term" value="C:cytoplasm"/>
    <property type="evidence" value="ECO:0007669"/>
    <property type="project" value="UniProtKB-ARBA"/>
</dbReference>
<feature type="domain" description="RNA 2-O ribose methyltransferase substrate binding" evidence="4">
    <location>
        <begin position="33"/>
        <end position="101"/>
    </location>
</feature>
<reference evidence="5" key="1">
    <citation type="journal article" date="2014" name="Int. J. Syst. Evol. Microbiol.">
        <title>Complete genome sequence of Corynebacterium casei LMG S-19264T (=DSM 44701T), isolated from a smear-ripened cheese.</title>
        <authorList>
            <consortium name="US DOE Joint Genome Institute (JGI-PGF)"/>
            <person name="Walter F."/>
            <person name="Albersmeier A."/>
            <person name="Kalinowski J."/>
            <person name="Ruckert C."/>
        </authorList>
    </citation>
    <scope>NUCLEOTIDE SEQUENCE</scope>
    <source>
        <strain evidence="5">CGMCC 1.15371</strain>
    </source>
</reference>